<reference evidence="4" key="1">
    <citation type="submission" date="2020-05" db="EMBL/GenBank/DDBJ databases">
        <authorList>
            <person name="Chiriac C."/>
            <person name="Salcher M."/>
            <person name="Ghai R."/>
            <person name="Kavagutti S V."/>
        </authorList>
    </citation>
    <scope>NUCLEOTIDE SEQUENCE</scope>
</reference>
<dbReference type="InterPro" id="IPR004398">
    <property type="entry name" value="RNA_MeTrfase_RsmD"/>
</dbReference>
<dbReference type="GO" id="GO:0031167">
    <property type="term" value="P:rRNA methylation"/>
    <property type="evidence" value="ECO:0007669"/>
    <property type="project" value="InterPro"/>
</dbReference>
<dbReference type="PROSITE" id="PS00092">
    <property type="entry name" value="N6_MTASE"/>
    <property type="match status" value="1"/>
</dbReference>
<dbReference type="GO" id="GO:0003676">
    <property type="term" value="F:nucleic acid binding"/>
    <property type="evidence" value="ECO:0007669"/>
    <property type="project" value="InterPro"/>
</dbReference>
<feature type="region of interest" description="Disordered" evidence="3">
    <location>
        <begin position="1"/>
        <end position="23"/>
    </location>
</feature>
<gene>
    <name evidence="4" type="ORF">UFOPK1808_00357</name>
</gene>
<dbReference type="SUPFAM" id="SSF53335">
    <property type="entry name" value="S-adenosyl-L-methionine-dependent methyltransferases"/>
    <property type="match status" value="1"/>
</dbReference>
<dbReference type="InterPro" id="IPR002052">
    <property type="entry name" value="DNA_methylase_N6_adenine_CS"/>
</dbReference>
<accession>A0A6J6G5M2</accession>
<organism evidence="4">
    <name type="scientific">freshwater metagenome</name>
    <dbReference type="NCBI Taxonomy" id="449393"/>
    <lineage>
        <taxon>unclassified sequences</taxon>
        <taxon>metagenomes</taxon>
        <taxon>ecological metagenomes</taxon>
    </lineage>
</organism>
<evidence type="ECO:0000256" key="3">
    <source>
        <dbReference type="SAM" id="MobiDB-lite"/>
    </source>
</evidence>
<keyword evidence="2" id="KW-0808">Transferase</keyword>
<keyword evidence="1" id="KW-0489">Methyltransferase</keyword>
<dbReference type="Gene3D" id="3.40.50.150">
    <property type="entry name" value="Vaccinia Virus protein VP39"/>
    <property type="match status" value="1"/>
</dbReference>
<sequence length="181" mass="19284">MRVVAGDLRGRRIEAPTSEATRPTTDKVREAVFNSLRSMDVVEGARVLDLFAGTGAMGIEALSRGAAHCVFVEQDRQALAVLRANIAALGLADRTTVIAGDAVTASGQQQGIDLMIADPPYGFDKWHQLVARCTAGLIVLESGRPIGEIDGFTTLREKKYGRTHVAFLELSSGEGDTVESA</sequence>
<evidence type="ECO:0000313" key="4">
    <source>
        <dbReference type="EMBL" id="CAB4594583.1"/>
    </source>
</evidence>
<dbReference type="NCBIfam" id="TIGR00095">
    <property type="entry name" value="16S rRNA (guanine(966)-N(2))-methyltransferase RsmD"/>
    <property type="match status" value="1"/>
</dbReference>
<dbReference type="GO" id="GO:0008168">
    <property type="term" value="F:methyltransferase activity"/>
    <property type="evidence" value="ECO:0007669"/>
    <property type="project" value="UniProtKB-KW"/>
</dbReference>
<name>A0A6J6G5M2_9ZZZZ</name>
<proteinExistence type="predicted"/>
<dbReference type="EMBL" id="CAEZUL010000025">
    <property type="protein sequence ID" value="CAB4594583.1"/>
    <property type="molecule type" value="Genomic_DNA"/>
</dbReference>
<dbReference type="AlphaFoldDB" id="A0A6J6G5M2"/>
<dbReference type="CDD" id="cd02440">
    <property type="entry name" value="AdoMet_MTases"/>
    <property type="match status" value="1"/>
</dbReference>
<dbReference type="Pfam" id="PF03602">
    <property type="entry name" value="Cons_hypoth95"/>
    <property type="match status" value="1"/>
</dbReference>
<dbReference type="PIRSF" id="PIRSF004553">
    <property type="entry name" value="CHP00095"/>
    <property type="match status" value="1"/>
</dbReference>
<dbReference type="InterPro" id="IPR029063">
    <property type="entry name" value="SAM-dependent_MTases_sf"/>
</dbReference>
<protein>
    <submittedName>
        <fullName evidence="4">Unannotated protein</fullName>
    </submittedName>
</protein>
<evidence type="ECO:0000256" key="1">
    <source>
        <dbReference type="ARBA" id="ARBA00022603"/>
    </source>
</evidence>
<evidence type="ECO:0000256" key="2">
    <source>
        <dbReference type="ARBA" id="ARBA00022679"/>
    </source>
</evidence>
<dbReference type="PANTHER" id="PTHR43542:SF1">
    <property type="entry name" value="METHYLTRANSFERASE"/>
    <property type="match status" value="1"/>
</dbReference>
<dbReference type="PANTHER" id="PTHR43542">
    <property type="entry name" value="METHYLTRANSFERASE"/>
    <property type="match status" value="1"/>
</dbReference>